<comment type="caution">
    <text evidence="1">The sequence shown here is derived from an EMBL/GenBank/DDBJ whole genome shotgun (WGS) entry which is preliminary data.</text>
</comment>
<keyword evidence="2" id="KW-1185">Reference proteome</keyword>
<reference evidence="2" key="1">
    <citation type="journal article" date="2022" name="Mol. Ecol. Resour.">
        <title>The genomes of chicory, endive, great burdock and yacon provide insights into Asteraceae palaeo-polyploidization history and plant inulin production.</title>
        <authorList>
            <person name="Fan W."/>
            <person name="Wang S."/>
            <person name="Wang H."/>
            <person name="Wang A."/>
            <person name="Jiang F."/>
            <person name="Liu H."/>
            <person name="Zhao H."/>
            <person name="Xu D."/>
            <person name="Zhang Y."/>
        </authorList>
    </citation>
    <scope>NUCLEOTIDE SEQUENCE [LARGE SCALE GENOMIC DNA]</scope>
    <source>
        <strain evidence="2">cv. Yunnan</strain>
    </source>
</reference>
<proteinExistence type="predicted"/>
<dbReference type="Proteomes" id="UP001056120">
    <property type="component" value="Linkage Group LG09"/>
</dbReference>
<name>A0ACB9IC89_9ASTR</name>
<gene>
    <name evidence="1" type="ORF">L1987_26422</name>
</gene>
<organism evidence="1 2">
    <name type="scientific">Smallanthus sonchifolius</name>
    <dbReference type="NCBI Taxonomy" id="185202"/>
    <lineage>
        <taxon>Eukaryota</taxon>
        <taxon>Viridiplantae</taxon>
        <taxon>Streptophyta</taxon>
        <taxon>Embryophyta</taxon>
        <taxon>Tracheophyta</taxon>
        <taxon>Spermatophyta</taxon>
        <taxon>Magnoliopsida</taxon>
        <taxon>eudicotyledons</taxon>
        <taxon>Gunneridae</taxon>
        <taxon>Pentapetalae</taxon>
        <taxon>asterids</taxon>
        <taxon>campanulids</taxon>
        <taxon>Asterales</taxon>
        <taxon>Asteraceae</taxon>
        <taxon>Asteroideae</taxon>
        <taxon>Heliantheae alliance</taxon>
        <taxon>Millerieae</taxon>
        <taxon>Smallanthus</taxon>
    </lineage>
</organism>
<sequence length="151" mass="17229">MDTKKKGEKQMRIEEEEEQEFVDIEIVETKFVVCGKESSKEQGIMEGFEFVQATLSVSLSCQFRFLVRFVFLIVSLFSQFRYQSFSLSCQAKLVFASVSDTSLCFVFVFILNTSPSNSIFEVAIGKSQKMVRSSYSDSPDLTSLPMVWTNL</sequence>
<dbReference type="EMBL" id="CM042026">
    <property type="protein sequence ID" value="KAI3804687.1"/>
    <property type="molecule type" value="Genomic_DNA"/>
</dbReference>
<accession>A0ACB9IC89</accession>
<protein>
    <submittedName>
        <fullName evidence="1">Uncharacterized protein</fullName>
    </submittedName>
</protein>
<evidence type="ECO:0000313" key="2">
    <source>
        <dbReference type="Proteomes" id="UP001056120"/>
    </source>
</evidence>
<reference evidence="1 2" key="2">
    <citation type="journal article" date="2022" name="Mol. Ecol. Resour.">
        <title>The genomes of chicory, endive, great burdock and yacon provide insights into Asteraceae paleo-polyploidization history and plant inulin production.</title>
        <authorList>
            <person name="Fan W."/>
            <person name="Wang S."/>
            <person name="Wang H."/>
            <person name="Wang A."/>
            <person name="Jiang F."/>
            <person name="Liu H."/>
            <person name="Zhao H."/>
            <person name="Xu D."/>
            <person name="Zhang Y."/>
        </authorList>
    </citation>
    <scope>NUCLEOTIDE SEQUENCE [LARGE SCALE GENOMIC DNA]</scope>
    <source>
        <strain evidence="2">cv. Yunnan</strain>
        <tissue evidence="1">Leaves</tissue>
    </source>
</reference>
<evidence type="ECO:0000313" key="1">
    <source>
        <dbReference type="EMBL" id="KAI3804687.1"/>
    </source>
</evidence>